<comment type="caution">
    <text evidence="8">The sequence shown here is derived from an EMBL/GenBank/DDBJ whole genome shotgun (WGS) entry which is preliminary data.</text>
</comment>
<keyword evidence="2" id="KW-0805">Transcription regulation</keyword>
<dbReference type="InterPro" id="IPR036388">
    <property type="entry name" value="WH-like_DNA-bd_sf"/>
</dbReference>
<dbReference type="Pfam" id="PF08281">
    <property type="entry name" value="Sigma70_r4_2"/>
    <property type="match status" value="1"/>
</dbReference>
<dbReference type="InterPro" id="IPR013325">
    <property type="entry name" value="RNA_pol_sigma_r2"/>
</dbReference>
<organism evidence="8 9">
    <name type="scientific">Streptomyces anandii</name>
    <dbReference type="NCBI Taxonomy" id="285454"/>
    <lineage>
        <taxon>Bacteria</taxon>
        <taxon>Bacillati</taxon>
        <taxon>Actinomycetota</taxon>
        <taxon>Actinomycetes</taxon>
        <taxon>Kitasatosporales</taxon>
        <taxon>Streptomycetaceae</taxon>
        <taxon>Streptomyces</taxon>
    </lineage>
</organism>
<dbReference type="InterPro" id="IPR013249">
    <property type="entry name" value="RNA_pol_sigma70_r4_t2"/>
</dbReference>
<protein>
    <submittedName>
        <fullName evidence="8">RNA polymerase sigma factor</fullName>
    </submittedName>
</protein>
<dbReference type="InterPro" id="IPR007627">
    <property type="entry name" value="RNA_pol_sigma70_r2"/>
</dbReference>
<keyword evidence="5" id="KW-0804">Transcription</keyword>
<accession>A0ABW6H3Q2</accession>
<gene>
    <name evidence="8" type="ORF">ACFW88_10885</name>
</gene>
<dbReference type="RefSeq" id="WP_381828152.1">
    <property type="nucleotide sequence ID" value="NZ_JBHYTS010000013.1"/>
</dbReference>
<dbReference type="EMBL" id="JBHYTS010000013">
    <property type="protein sequence ID" value="MFE1751026.1"/>
    <property type="molecule type" value="Genomic_DNA"/>
</dbReference>
<evidence type="ECO:0000313" key="8">
    <source>
        <dbReference type="EMBL" id="MFE1751026.1"/>
    </source>
</evidence>
<dbReference type="SUPFAM" id="SSF88946">
    <property type="entry name" value="Sigma2 domain of RNA polymerase sigma factors"/>
    <property type="match status" value="1"/>
</dbReference>
<evidence type="ECO:0000256" key="5">
    <source>
        <dbReference type="ARBA" id="ARBA00023163"/>
    </source>
</evidence>
<feature type="domain" description="RNA polymerase sigma-70 region 2" evidence="6">
    <location>
        <begin position="2"/>
        <end position="64"/>
    </location>
</feature>
<evidence type="ECO:0000256" key="3">
    <source>
        <dbReference type="ARBA" id="ARBA00023082"/>
    </source>
</evidence>
<dbReference type="InterPro" id="IPR014284">
    <property type="entry name" value="RNA_pol_sigma-70_dom"/>
</dbReference>
<sequence length="149" mass="16572">MREQPRVCAYVHRRCGDRGAAEELTAEAFRTAWERMTGGQDVGAGWLFVTARNLLSNHYRSVARLTELHRTVADELGRAPASERDDAVLDALDRLAPAHREVLLLSYWDGLSATEAGEVLGCGASAVWVRLHRARKAFRAAYDLPEEPV</sequence>
<dbReference type="NCBIfam" id="TIGR02937">
    <property type="entry name" value="sigma70-ECF"/>
    <property type="match status" value="1"/>
</dbReference>
<feature type="domain" description="RNA polymerase sigma factor 70 region 4 type 2" evidence="7">
    <location>
        <begin position="86"/>
        <end position="137"/>
    </location>
</feature>
<keyword evidence="4" id="KW-0238">DNA-binding</keyword>
<name>A0ABW6H3Q2_9ACTN</name>
<dbReference type="Proteomes" id="UP001599756">
    <property type="component" value="Unassembled WGS sequence"/>
</dbReference>
<dbReference type="PANTHER" id="PTHR43133:SF8">
    <property type="entry name" value="RNA POLYMERASE SIGMA FACTOR HI_1459-RELATED"/>
    <property type="match status" value="1"/>
</dbReference>
<proteinExistence type="inferred from homology"/>
<dbReference type="PANTHER" id="PTHR43133">
    <property type="entry name" value="RNA POLYMERASE ECF-TYPE SIGMA FACTO"/>
    <property type="match status" value="1"/>
</dbReference>
<evidence type="ECO:0000259" key="7">
    <source>
        <dbReference type="Pfam" id="PF08281"/>
    </source>
</evidence>
<keyword evidence="9" id="KW-1185">Reference proteome</keyword>
<reference evidence="8 9" key="1">
    <citation type="submission" date="2024-09" db="EMBL/GenBank/DDBJ databases">
        <title>The Natural Products Discovery Center: Release of the First 8490 Sequenced Strains for Exploring Actinobacteria Biosynthetic Diversity.</title>
        <authorList>
            <person name="Kalkreuter E."/>
            <person name="Kautsar S.A."/>
            <person name="Yang D."/>
            <person name="Bader C.D."/>
            <person name="Teijaro C.N."/>
            <person name="Fluegel L."/>
            <person name="Davis C.M."/>
            <person name="Simpson J.R."/>
            <person name="Lauterbach L."/>
            <person name="Steele A.D."/>
            <person name="Gui C."/>
            <person name="Meng S."/>
            <person name="Li G."/>
            <person name="Viehrig K."/>
            <person name="Ye F."/>
            <person name="Su P."/>
            <person name="Kiefer A.F."/>
            <person name="Nichols A."/>
            <person name="Cepeda A.J."/>
            <person name="Yan W."/>
            <person name="Fan B."/>
            <person name="Jiang Y."/>
            <person name="Adhikari A."/>
            <person name="Zheng C.-J."/>
            <person name="Schuster L."/>
            <person name="Cowan T.M."/>
            <person name="Smanski M.J."/>
            <person name="Chevrette M.G."/>
            <person name="De Carvalho L.P.S."/>
            <person name="Shen B."/>
        </authorList>
    </citation>
    <scope>NUCLEOTIDE SEQUENCE [LARGE SCALE GENOMIC DNA]</scope>
    <source>
        <strain evidence="8 9">NPDC059500</strain>
    </source>
</reference>
<dbReference type="CDD" id="cd06171">
    <property type="entry name" value="Sigma70_r4"/>
    <property type="match status" value="1"/>
</dbReference>
<keyword evidence="3" id="KW-0731">Sigma factor</keyword>
<evidence type="ECO:0000256" key="1">
    <source>
        <dbReference type="ARBA" id="ARBA00010641"/>
    </source>
</evidence>
<comment type="similarity">
    <text evidence="1">Belongs to the sigma-70 factor family. ECF subfamily.</text>
</comment>
<dbReference type="Gene3D" id="1.10.10.10">
    <property type="entry name" value="Winged helix-like DNA-binding domain superfamily/Winged helix DNA-binding domain"/>
    <property type="match status" value="1"/>
</dbReference>
<dbReference type="Pfam" id="PF04542">
    <property type="entry name" value="Sigma70_r2"/>
    <property type="match status" value="1"/>
</dbReference>
<evidence type="ECO:0000256" key="4">
    <source>
        <dbReference type="ARBA" id="ARBA00023125"/>
    </source>
</evidence>
<dbReference type="InterPro" id="IPR039425">
    <property type="entry name" value="RNA_pol_sigma-70-like"/>
</dbReference>
<evidence type="ECO:0000259" key="6">
    <source>
        <dbReference type="Pfam" id="PF04542"/>
    </source>
</evidence>
<dbReference type="Gene3D" id="1.10.1740.10">
    <property type="match status" value="1"/>
</dbReference>
<dbReference type="InterPro" id="IPR013324">
    <property type="entry name" value="RNA_pol_sigma_r3/r4-like"/>
</dbReference>
<dbReference type="SUPFAM" id="SSF88659">
    <property type="entry name" value="Sigma3 and sigma4 domains of RNA polymerase sigma factors"/>
    <property type="match status" value="1"/>
</dbReference>
<evidence type="ECO:0000313" key="9">
    <source>
        <dbReference type="Proteomes" id="UP001599756"/>
    </source>
</evidence>
<evidence type="ECO:0000256" key="2">
    <source>
        <dbReference type="ARBA" id="ARBA00023015"/>
    </source>
</evidence>